<dbReference type="PROSITE" id="PS50893">
    <property type="entry name" value="ABC_TRANSPORTER_2"/>
    <property type="match status" value="1"/>
</dbReference>
<evidence type="ECO:0000256" key="7">
    <source>
        <dbReference type="ARBA" id="ARBA00023136"/>
    </source>
</evidence>
<sequence length="289" mass="31844">MLTAKLSVTDTGRLRDETAEPEVLRPAGHPNNAVRARQLSKRFGQNTILDRLDLDIRPGEFIALLGRSGSGKTTLLRALAGLDQISSGQLQVPQARAAVFQEPRLMPWKRAWRNVVMGLHIPQARERARQALAEVGLAHRENAWPGTLSGGEAQRVALARALVREPQLLLLDEPFAALDALTRIRMHQLILSLWRVHQPAVLLVTHDVDEAVLLADRVLVLDGGRIVADLRIDQQRPRSAENHAFQKVRTQLLQLLGVELDADAGAPKPVLHLVPPSPAAPFNLSNFSI</sequence>
<dbReference type="InterPro" id="IPR017871">
    <property type="entry name" value="ABC_transporter-like_CS"/>
</dbReference>
<feature type="domain" description="ABC transporter" evidence="9">
    <location>
        <begin position="34"/>
        <end position="248"/>
    </location>
</feature>
<dbReference type="InterPro" id="IPR003593">
    <property type="entry name" value="AAA+_ATPase"/>
</dbReference>
<dbReference type="PANTHER" id="PTHR42788">
    <property type="entry name" value="TAURINE IMPORT ATP-BINDING PROTEIN-RELATED"/>
    <property type="match status" value="1"/>
</dbReference>
<evidence type="ECO:0000256" key="6">
    <source>
        <dbReference type="ARBA" id="ARBA00022967"/>
    </source>
</evidence>
<evidence type="ECO:0000256" key="5">
    <source>
        <dbReference type="ARBA" id="ARBA00022840"/>
    </source>
</evidence>
<dbReference type="InterPro" id="IPR027417">
    <property type="entry name" value="P-loop_NTPase"/>
</dbReference>
<dbReference type="RefSeq" id="WP_342830929.1">
    <property type="nucleotide sequence ID" value="NZ_JBANDC010000017.1"/>
</dbReference>
<keyword evidence="7" id="KW-0472">Membrane</keyword>
<evidence type="ECO:0000313" key="11">
    <source>
        <dbReference type="Proteomes" id="UP001495910"/>
    </source>
</evidence>
<evidence type="ECO:0000256" key="8">
    <source>
        <dbReference type="SAM" id="MobiDB-lite"/>
    </source>
</evidence>
<evidence type="ECO:0000256" key="4">
    <source>
        <dbReference type="ARBA" id="ARBA00022741"/>
    </source>
</evidence>
<keyword evidence="6" id="KW-1278">Translocase</keyword>
<organism evidence="10 11">
    <name type="scientific">Collimonas rhizosphaerae</name>
    <dbReference type="NCBI Taxonomy" id="3126357"/>
    <lineage>
        <taxon>Bacteria</taxon>
        <taxon>Pseudomonadati</taxon>
        <taxon>Pseudomonadota</taxon>
        <taxon>Betaproteobacteria</taxon>
        <taxon>Burkholderiales</taxon>
        <taxon>Oxalobacteraceae</taxon>
        <taxon>Collimonas</taxon>
    </lineage>
</organism>
<dbReference type="InterPro" id="IPR003439">
    <property type="entry name" value="ABC_transporter-like_ATP-bd"/>
</dbReference>
<dbReference type="PROSITE" id="PS00211">
    <property type="entry name" value="ABC_TRANSPORTER_1"/>
    <property type="match status" value="1"/>
</dbReference>
<accession>A0ABU9Q0G1</accession>
<dbReference type="Gene3D" id="3.40.50.300">
    <property type="entry name" value="P-loop containing nucleotide triphosphate hydrolases"/>
    <property type="match status" value="1"/>
</dbReference>
<evidence type="ECO:0000313" key="10">
    <source>
        <dbReference type="EMBL" id="MEM4989763.1"/>
    </source>
</evidence>
<keyword evidence="4" id="KW-0547">Nucleotide-binding</keyword>
<dbReference type="InterPro" id="IPR050166">
    <property type="entry name" value="ABC_transporter_ATP-bind"/>
</dbReference>
<comment type="similarity">
    <text evidence="1">Belongs to the ABC transporter superfamily.</text>
</comment>
<dbReference type="PANTHER" id="PTHR42788:SF17">
    <property type="entry name" value="ALIPHATIC SULFONATES IMPORT ATP-BINDING PROTEIN SSUB"/>
    <property type="match status" value="1"/>
</dbReference>
<evidence type="ECO:0000259" key="9">
    <source>
        <dbReference type="PROSITE" id="PS50893"/>
    </source>
</evidence>
<proteinExistence type="inferred from homology"/>
<dbReference type="SMART" id="SM00382">
    <property type="entry name" value="AAA"/>
    <property type="match status" value="1"/>
</dbReference>
<dbReference type="SUPFAM" id="SSF52540">
    <property type="entry name" value="P-loop containing nucleoside triphosphate hydrolases"/>
    <property type="match status" value="1"/>
</dbReference>
<dbReference type="Proteomes" id="UP001495910">
    <property type="component" value="Unassembled WGS sequence"/>
</dbReference>
<name>A0ABU9Q0G1_9BURK</name>
<comment type="caution">
    <text evidence="10">The sequence shown here is derived from an EMBL/GenBank/DDBJ whole genome shotgun (WGS) entry which is preliminary data.</text>
</comment>
<keyword evidence="3" id="KW-1003">Cell membrane</keyword>
<keyword evidence="5 10" id="KW-0067">ATP-binding</keyword>
<evidence type="ECO:0000256" key="3">
    <source>
        <dbReference type="ARBA" id="ARBA00022475"/>
    </source>
</evidence>
<evidence type="ECO:0000256" key="2">
    <source>
        <dbReference type="ARBA" id="ARBA00022448"/>
    </source>
</evidence>
<dbReference type="GO" id="GO:0005524">
    <property type="term" value="F:ATP binding"/>
    <property type="evidence" value="ECO:0007669"/>
    <property type="project" value="UniProtKB-KW"/>
</dbReference>
<dbReference type="CDD" id="cd03293">
    <property type="entry name" value="ABC_NrtD_SsuB_transporters"/>
    <property type="match status" value="1"/>
</dbReference>
<protein>
    <submittedName>
        <fullName evidence="10">ABC transporter ATP-binding protein</fullName>
    </submittedName>
</protein>
<dbReference type="EMBL" id="JBANDC010000017">
    <property type="protein sequence ID" value="MEM4989763.1"/>
    <property type="molecule type" value="Genomic_DNA"/>
</dbReference>
<gene>
    <name evidence="10" type="ORF">V8G57_20415</name>
</gene>
<dbReference type="Pfam" id="PF00005">
    <property type="entry name" value="ABC_tran"/>
    <property type="match status" value="1"/>
</dbReference>
<reference evidence="10 11" key="1">
    <citation type="submission" date="2024-02" db="EMBL/GenBank/DDBJ databases">
        <title>Draft genome sequence of Collimonas sp. strain H4R21, an effective mineral-weathering bacterial strain isolated from the beech rhizosphere.</title>
        <authorList>
            <person name="Morin E."/>
            <person name="Uroz S."/>
            <person name="Leveau J.H.J."/>
            <person name="Kumar R."/>
            <person name="Rey M.W."/>
            <person name="Pham J."/>
        </authorList>
    </citation>
    <scope>NUCLEOTIDE SEQUENCE [LARGE SCALE GENOMIC DNA]</scope>
    <source>
        <strain evidence="10 11">H4R21</strain>
    </source>
</reference>
<keyword evidence="11" id="KW-1185">Reference proteome</keyword>
<keyword evidence="2" id="KW-0813">Transport</keyword>
<feature type="compositionally biased region" description="Polar residues" evidence="8">
    <location>
        <begin position="1"/>
        <end position="10"/>
    </location>
</feature>
<feature type="region of interest" description="Disordered" evidence="8">
    <location>
        <begin position="1"/>
        <end position="31"/>
    </location>
</feature>
<evidence type="ECO:0000256" key="1">
    <source>
        <dbReference type="ARBA" id="ARBA00005417"/>
    </source>
</evidence>